<feature type="transmembrane region" description="Helical" evidence="2">
    <location>
        <begin position="12"/>
        <end position="34"/>
    </location>
</feature>
<reference evidence="3 4" key="1">
    <citation type="submission" date="2021-05" db="EMBL/GenBank/DDBJ databases">
        <title>Genetic and Functional Diversity in Clade A Lucinid endosymbionts from the Bahamas.</title>
        <authorList>
            <person name="Giani N.M."/>
            <person name="Engel A.S."/>
            <person name="Campbell B.J."/>
        </authorList>
    </citation>
    <scope>NUCLEOTIDE SEQUENCE [LARGE SCALE GENOMIC DNA]</scope>
    <source>
        <strain evidence="3">LUC16012Gg_MoonRockCtena</strain>
    </source>
</reference>
<accession>A0A944QWI0</accession>
<organism evidence="3 4">
    <name type="scientific">Candidatus Thiodiazotropha taylori</name>
    <dbReference type="NCBI Taxonomy" id="2792791"/>
    <lineage>
        <taxon>Bacteria</taxon>
        <taxon>Pseudomonadati</taxon>
        <taxon>Pseudomonadota</taxon>
        <taxon>Gammaproteobacteria</taxon>
        <taxon>Chromatiales</taxon>
        <taxon>Sedimenticolaceae</taxon>
        <taxon>Candidatus Thiodiazotropha</taxon>
    </lineage>
</organism>
<evidence type="ECO:0000313" key="4">
    <source>
        <dbReference type="Proteomes" id="UP000770889"/>
    </source>
</evidence>
<dbReference type="AlphaFoldDB" id="A0A944QWI0"/>
<feature type="compositionally biased region" description="Polar residues" evidence="1">
    <location>
        <begin position="58"/>
        <end position="85"/>
    </location>
</feature>
<sequence length="170" mass="19493">MIKSHIDMEEKAGLDKLLLLFAFIFAVTLLLLWLTEHQSDDLTPDSSRQAAKIEHQTEQVTSQKSAVTATTDRLSSSKSTVMQGQYQREESAETAWKGRFQVAPSQPLPSEKIVGEYTIAEHMAFKEQYYCDLAEQARAQCEIHLDEDNYKKCLSLRSYYTYSRHCGYQP</sequence>
<gene>
    <name evidence="3" type="ORF">KME65_19390</name>
</gene>
<comment type="caution">
    <text evidence="3">The sequence shown here is derived from an EMBL/GenBank/DDBJ whole genome shotgun (WGS) entry which is preliminary data.</text>
</comment>
<dbReference type="Proteomes" id="UP000770889">
    <property type="component" value="Unassembled WGS sequence"/>
</dbReference>
<keyword evidence="2" id="KW-0812">Transmembrane</keyword>
<evidence type="ECO:0000256" key="2">
    <source>
        <dbReference type="SAM" id="Phobius"/>
    </source>
</evidence>
<dbReference type="EMBL" id="JAHHGM010000027">
    <property type="protein sequence ID" value="MBT2991130.1"/>
    <property type="molecule type" value="Genomic_DNA"/>
</dbReference>
<evidence type="ECO:0000256" key="1">
    <source>
        <dbReference type="SAM" id="MobiDB-lite"/>
    </source>
</evidence>
<name>A0A944QWI0_9GAMM</name>
<keyword evidence="2" id="KW-1133">Transmembrane helix</keyword>
<evidence type="ECO:0000313" key="3">
    <source>
        <dbReference type="EMBL" id="MBT2991130.1"/>
    </source>
</evidence>
<feature type="region of interest" description="Disordered" evidence="1">
    <location>
        <begin position="43"/>
        <end position="85"/>
    </location>
</feature>
<protein>
    <submittedName>
        <fullName evidence="3">Uncharacterized protein</fullName>
    </submittedName>
</protein>
<keyword evidence="2" id="KW-0472">Membrane</keyword>
<proteinExistence type="predicted"/>